<feature type="compositionally biased region" description="Low complexity" evidence="1">
    <location>
        <begin position="342"/>
        <end position="387"/>
    </location>
</feature>
<dbReference type="STRING" id="1193518.BN13_490012"/>
<feature type="compositionally biased region" description="Low complexity" evidence="1">
    <location>
        <begin position="309"/>
        <end position="334"/>
    </location>
</feature>
<feature type="compositionally biased region" description="Polar residues" evidence="1">
    <location>
        <begin position="265"/>
        <end position="274"/>
    </location>
</feature>
<dbReference type="OrthoDB" id="5185521at2"/>
<dbReference type="Proteomes" id="UP000035720">
    <property type="component" value="Unassembled WGS sequence"/>
</dbReference>
<name>A0A077MF71_9MICO</name>
<evidence type="ECO:0000313" key="4">
    <source>
        <dbReference type="Proteomes" id="UP000035720"/>
    </source>
</evidence>
<accession>A0A077MF71</accession>
<proteinExistence type="predicted"/>
<protein>
    <submittedName>
        <fullName evidence="3">Uncharacterized protein</fullName>
    </submittedName>
</protein>
<keyword evidence="2" id="KW-0472">Membrane</keyword>
<feature type="region of interest" description="Disordered" evidence="1">
    <location>
        <begin position="306"/>
        <end position="387"/>
    </location>
</feature>
<evidence type="ECO:0000256" key="1">
    <source>
        <dbReference type="SAM" id="MobiDB-lite"/>
    </source>
</evidence>
<gene>
    <name evidence="3" type="ORF">BN13_490012</name>
</gene>
<evidence type="ECO:0000313" key="3">
    <source>
        <dbReference type="EMBL" id="CCI53822.1"/>
    </source>
</evidence>
<dbReference type="RefSeq" id="WP_048546210.1">
    <property type="nucleotide sequence ID" value="NZ_HF571038.1"/>
</dbReference>
<keyword evidence="4" id="KW-1185">Reference proteome</keyword>
<organism evidence="3 4">
    <name type="scientific">Nostocoides jenkinsii Ben 74</name>
    <dbReference type="NCBI Taxonomy" id="1193518"/>
    <lineage>
        <taxon>Bacteria</taxon>
        <taxon>Bacillati</taxon>
        <taxon>Actinomycetota</taxon>
        <taxon>Actinomycetes</taxon>
        <taxon>Micrococcales</taxon>
        <taxon>Intrasporangiaceae</taxon>
        <taxon>Nostocoides</taxon>
    </lineage>
</organism>
<sequence>MSESTTVMGTQATPARVRSYVAQVRAELADLPAEEVEEITLGMEADLAELAAESGADLRIRLGTPQAYAAELRAAAGLPSRASRDQAGLGRWAREHAGAVRDAAAGTGAQLLSGAPWLRELRGAWWVARGLAAGAYLALVLSWFPATAKVIIVGLAIGASVMLGLRTASGRLRWWPVALLNVTLAVVALVLGLRALTTERTAAPEVATISKVPAEGLYNGGALVGNLYAYDAQGRRIESVRLFDQRGHQVVINGTEAEESVGSYGDSTTTTTFYDENGEPRTVDSFPAAWIGPAWGPILGWTPPVSIIPATPSPTDSSPTAPSPANSTPTAPTSDDQTNGGSASSTSAPTSASNSKTSRASSGTPSRSSSSGTDTSTDAAPTSTSTK</sequence>
<dbReference type="AlphaFoldDB" id="A0A077MF71"/>
<feature type="transmembrane region" description="Helical" evidence="2">
    <location>
        <begin position="175"/>
        <end position="196"/>
    </location>
</feature>
<feature type="region of interest" description="Disordered" evidence="1">
    <location>
        <begin position="260"/>
        <end position="279"/>
    </location>
</feature>
<keyword evidence="2" id="KW-0812">Transmembrane</keyword>
<dbReference type="Pfam" id="PF22564">
    <property type="entry name" value="HAAS"/>
    <property type="match status" value="1"/>
</dbReference>
<evidence type="ECO:0000256" key="2">
    <source>
        <dbReference type="SAM" id="Phobius"/>
    </source>
</evidence>
<keyword evidence="2" id="KW-1133">Transmembrane helix</keyword>
<comment type="caution">
    <text evidence="3">The sequence shown here is derived from an EMBL/GenBank/DDBJ whole genome shotgun (WGS) entry which is preliminary data.</text>
</comment>
<dbReference type="EMBL" id="CAJC01000160">
    <property type="protein sequence ID" value="CCI53822.1"/>
    <property type="molecule type" value="Genomic_DNA"/>
</dbReference>
<reference evidence="3 4" key="1">
    <citation type="journal article" date="2013" name="ISME J.">
        <title>A metabolic model for members of the genus Tetrasphaera involved in enhanced biological phosphorus removal.</title>
        <authorList>
            <person name="Kristiansen R."/>
            <person name="Nguyen H.T.T."/>
            <person name="Saunders A.M."/>
            <person name="Nielsen J.L."/>
            <person name="Wimmer R."/>
            <person name="Le V.Q."/>
            <person name="McIlroy S.J."/>
            <person name="Petrovski S."/>
            <person name="Seviour R.J."/>
            <person name="Calteau A."/>
            <person name="Nielsen K.L."/>
            <person name="Nielsen P.H."/>
        </authorList>
    </citation>
    <scope>NUCLEOTIDE SEQUENCE [LARGE SCALE GENOMIC DNA]</scope>
    <source>
        <strain evidence="3 4">Ben 74</strain>
    </source>
</reference>